<keyword evidence="3" id="KW-1185">Reference proteome</keyword>
<evidence type="ECO:0000313" key="3">
    <source>
        <dbReference type="Proteomes" id="UP000314294"/>
    </source>
</evidence>
<dbReference type="EMBL" id="SRLO01001260">
    <property type="protein sequence ID" value="TNN39651.1"/>
    <property type="molecule type" value="Genomic_DNA"/>
</dbReference>
<feature type="region of interest" description="Disordered" evidence="1">
    <location>
        <begin position="50"/>
        <end position="84"/>
    </location>
</feature>
<gene>
    <name evidence="2" type="ORF">EYF80_050182</name>
</gene>
<feature type="compositionally biased region" description="Basic and acidic residues" evidence="1">
    <location>
        <begin position="68"/>
        <end position="84"/>
    </location>
</feature>
<evidence type="ECO:0000256" key="1">
    <source>
        <dbReference type="SAM" id="MobiDB-lite"/>
    </source>
</evidence>
<organism evidence="2 3">
    <name type="scientific">Liparis tanakae</name>
    <name type="common">Tanaka's snailfish</name>
    <dbReference type="NCBI Taxonomy" id="230148"/>
    <lineage>
        <taxon>Eukaryota</taxon>
        <taxon>Metazoa</taxon>
        <taxon>Chordata</taxon>
        <taxon>Craniata</taxon>
        <taxon>Vertebrata</taxon>
        <taxon>Euteleostomi</taxon>
        <taxon>Actinopterygii</taxon>
        <taxon>Neopterygii</taxon>
        <taxon>Teleostei</taxon>
        <taxon>Neoteleostei</taxon>
        <taxon>Acanthomorphata</taxon>
        <taxon>Eupercaria</taxon>
        <taxon>Perciformes</taxon>
        <taxon>Cottioidei</taxon>
        <taxon>Cottales</taxon>
        <taxon>Liparidae</taxon>
        <taxon>Liparis</taxon>
    </lineage>
</organism>
<feature type="region of interest" description="Disordered" evidence="1">
    <location>
        <begin position="148"/>
        <end position="167"/>
    </location>
</feature>
<comment type="caution">
    <text evidence="2">The sequence shown here is derived from an EMBL/GenBank/DDBJ whole genome shotgun (WGS) entry which is preliminary data.</text>
</comment>
<name>A0A4Z2FFD4_9TELE</name>
<sequence length="206" mass="21758">MKHRSHVRDSAADGCGLAPGSVSVCPDLSASCQGEVSKTGLDTSAVRIRAGTADEGQKNAMRKVRKGLRGEDEANETSRCERDTPKTMYRRFVRDEGALAQEGRVTQLSKDRGVFKATGADNAEKGAQSANSRLVCLSVCLSVRPPPERKPHLPAPSSRPPLSSAPRLSAALRSVPVATLGAGASCVTTKCRLSALDGGMAPRFDR</sequence>
<dbReference type="Proteomes" id="UP000314294">
    <property type="component" value="Unassembled WGS sequence"/>
</dbReference>
<evidence type="ECO:0000313" key="2">
    <source>
        <dbReference type="EMBL" id="TNN39651.1"/>
    </source>
</evidence>
<accession>A0A4Z2FFD4</accession>
<reference evidence="2 3" key="1">
    <citation type="submission" date="2019-03" db="EMBL/GenBank/DDBJ databases">
        <title>First draft genome of Liparis tanakae, snailfish: a comprehensive survey of snailfish specific genes.</title>
        <authorList>
            <person name="Kim W."/>
            <person name="Song I."/>
            <person name="Jeong J.-H."/>
            <person name="Kim D."/>
            <person name="Kim S."/>
            <person name="Ryu S."/>
            <person name="Song J.Y."/>
            <person name="Lee S.K."/>
        </authorList>
    </citation>
    <scope>NUCLEOTIDE SEQUENCE [LARGE SCALE GENOMIC DNA]</scope>
    <source>
        <tissue evidence="2">Muscle</tissue>
    </source>
</reference>
<dbReference type="AlphaFoldDB" id="A0A4Z2FFD4"/>
<protein>
    <submittedName>
        <fullName evidence="2">Uncharacterized protein</fullName>
    </submittedName>
</protein>
<proteinExistence type="predicted"/>